<organism evidence="3 4">
    <name type="scientific">Lophium mytilinum</name>
    <dbReference type="NCBI Taxonomy" id="390894"/>
    <lineage>
        <taxon>Eukaryota</taxon>
        <taxon>Fungi</taxon>
        <taxon>Dikarya</taxon>
        <taxon>Ascomycota</taxon>
        <taxon>Pezizomycotina</taxon>
        <taxon>Dothideomycetes</taxon>
        <taxon>Pleosporomycetidae</taxon>
        <taxon>Mytilinidiales</taxon>
        <taxon>Mytilinidiaceae</taxon>
        <taxon>Lophium</taxon>
    </lineage>
</organism>
<dbReference type="Proteomes" id="UP000799750">
    <property type="component" value="Unassembled WGS sequence"/>
</dbReference>
<dbReference type="AlphaFoldDB" id="A0A6A6R1D7"/>
<evidence type="ECO:0000256" key="2">
    <source>
        <dbReference type="SAM" id="MobiDB-lite"/>
    </source>
</evidence>
<feature type="coiled-coil region" evidence="1">
    <location>
        <begin position="276"/>
        <end position="356"/>
    </location>
</feature>
<protein>
    <submittedName>
        <fullName evidence="3">Uncharacterized protein</fullName>
    </submittedName>
</protein>
<name>A0A6A6R1D7_9PEZI</name>
<keyword evidence="4" id="KW-1185">Reference proteome</keyword>
<gene>
    <name evidence="3" type="ORF">BU16DRAFT_604241</name>
</gene>
<evidence type="ECO:0000256" key="1">
    <source>
        <dbReference type="SAM" id="Coils"/>
    </source>
</evidence>
<evidence type="ECO:0000313" key="3">
    <source>
        <dbReference type="EMBL" id="KAF2498192.1"/>
    </source>
</evidence>
<reference evidence="3" key="1">
    <citation type="journal article" date="2020" name="Stud. Mycol.">
        <title>101 Dothideomycetes genomes: a test case for predicting lifestyles and emergence of pathogens.</title>
        <authorList>
            <person name="Haridas S."/>
            <person name="Albert R."/>
            <person name="Binder M."/>
            <person name="Bloem J."/>
            <person name="Labutti K."/>
            <person name="Salamov A."/>
            <person name="Andreopoulos B."/>
            <person name="Baker S."/>
            <person name="Barry K."/>
            <person name="Bills G."/>
            <person name="Bluhm B."/>
            <person name="Cannon C."/>
            <person name="Castanera R."/>
            <person name="Culley D."/>
            <person name="Daum C."/>
            <person name="Ezra D."/>
            <person name="Gonzalez J."/>
            <person name="Henrissat B."/>
            <person name="Kuo A."/>
            <person name="Liang C."/>
            <person name="Lipzen A."/>
            <person name="Lutzoni F."/>
            <person name="Magnuson J."/>
            <person name="Mondo S."/>
            <person name="Nolan M."/>
            <person name="Ohm R."/>
            <person name="Pangilinan J."/>
            <person name="Park H.-J."/>
            <person name="Ramirez L."/>
            <person name="Alfaro M."/>
            <person name="Sun H."/>
            <person name="Tritt A."/>
            <person name="Yoshinaga Y."/>
            <person name="Zwiers L.-H."/>
            <person name="Turgeon B."/>
            <person name="Goodwin S."/>
            <person name="Spatafora J."/>
            <person name="Crous P."/>
            <person name="Grigoriev I."/>
        </authorList>
    </citation>
    <scope>NUCLEOTIDE SEQUENCE</scope>
    <source>
        <strain evidence="3">CBS 269.34</strain>
    </source>
</reference>
<accession>A0A6A6R1D7</accession>
<feature type="compositionally biased region" description="Low complexity" evidence="2">
    <location>
        <begin position="235"/>
        <end position="249"/>
    </location>
</feature>
<sequence length="433" mass="47039">MPRGVSCLREFNLSPPSAYTTLGVPTFHAHLRSLVEHHLFQPLNQTRSTRMEPRSMFGPYDDTPGTASVATPAVKLEETARSGPKPATSTPHPPRVSPIHTASGPISSDKAGVDAKAPDRIFKPASKSTSAPKASATPALSSSTMSAAVYRERRSPPESDLQGDQALAGNANARDGVPRPASNPGDPSETLAPPKEAIIGAGSSLTPVIPSEKMASPHTDLQGGEASNTNDDSPKSPNSKKPESPANSSGGDEGSSRKRRADPSLIQKRVRLVDAVVERRTRNQELERTVENLRLQIAKSDNEKNEREMNRGSFRNQISDLEEKLSNANRKLSDTQAELEKVKTDYEAKMETERQASKVQIDAEKKALETARLDMAEELTMYLVDALLPDSEIIEALKTYRINENEAEEILREFQQRLFENGEGADDGGAAED</sequence>
<proteinExistence type="predicted"/>
<keyword evidence="1" id="KW-0175">Coiled coil</keyword>
<feature type="compositionally biased region" description="Low complexity" evidence="2">
    <location>
        <begin position="123"/>
        <end position="148"/>
    </location>
</feature>
<feature type="compositionally biased region" description="Basic and acidic residues" evidence="2">
    <location>
        <begin position="111"/>
        <end position="122"/>
    </location>
</feature>
<dbReference type="EMBL" id="MU004185">
    <property type="protein sequence ID" value="KAF2498192.1"/>
    <property type="molecule type" value="Genomic_DNA"/>
</dbReference>
<feature type="region of interest" description="Disordered" evidence="2">
    <location>
        <begin position="45"/>
        <end position="269"/>
    </location>
</feature>
<evidence type="ECO:0000313" key="4">
    <source>
        <dbReference type="Proteomes" id="UP000799750"/>
    </source>
</evidence>